<feature type="transmembrane region" description="Helical" evidence="1">
    <location>
        <begin position="231"/>
        <end position="251"/>
    </location>
</feature>
<gene>
    <name evidence="2" type="ORF">IPJ89_02465</name>
</gene>
<dbReference type="AlphaFoldDB" id="A0A7T9I252"/>
<evidence type="ECO:0000313" key="2">
    <source>
        <dbReference type="EMBL" id="QQR93080.1"/>
    </source>
</evidence>
<reference evidence="2" key="1">
    <citation type="submission" date="2020-11" db="EMBL/GenBank/DDBJ databases">
        <title>Connecting structure to function with the recovery of over 1000 high-quality activated sludge metagenome-assembled genomes encoding full-length rRNA genes using long-read sequencing.</title>
        <authorList>
            <person name="Singleton C.M."/>
            <person name="Petriglieri F."/>
            <person name="Kristensen J.M."/>
            <person name="Kirkegaard R.H."/>
            <person name="Michaelsen T.Y."/>
            <person name="Andersen M.H."/>
            <person name="Karst S.M."/>
            <person name="Dueholm M.S."/>
            <person name="Nielsen P.H."/>
            <person name="Albertsen M."/>
        </authorList>
    </citation>
    <scope>NUCLEOTIDE SEQUENCE</scope>
    <source>
        <strain evidence="2">Fred_18-Q3-R57-64_BAT3C.431</strain>
    </source>
</reference>
<sequence length="266" mass="30031">MPINLLKQWRVIAQSFRIQWLQIAEYKENFVFDVSSRVIGFLVFWFMWQSILGNTDIPGWDLPGLLVLAGFQNITMSMMLIFIYGVTKIRHMITSGELDNYLARPVVPWVPVVVQNGYFAFSGVLLGLALLVLAWSSFGLQINPFIALTILLLIIVGMGIAFCFALIVASLSFWLGKNDLFDDIFWGIYEFDQYPTTIFPGAIQLILAFTIPFMLLETLPAILLIGRAPEIVGVQWLGAGVLVLIVDAWIANQIWKRGVKKYEAFG</sequence>
<keyword evidence="1" id="KW-0812">Transmembrane</keyword>
<dbReference type="EMBL" id="CP064981">
    <property type="protein sequence ID" value="QQR93080.1"/>
    <property type="molecule type" value="Genomic_DNA"/>
</dbReference>
<keyword evidence="1" id="KW-0472">Membrane</keyword>
<feature type="transmembrane region" description="Helical" evidence="1">
    <location>
        <begin position="64"/>
        <end position="86"/>
    </location>
</feature>
<dbReference type="Pfam" id="PF06182">
    <property type="entry name" value="ABC2_membrane_6"/>
    <property type="match status" value="1"/>
</dbReference>
<proteinExistence type="predicted"/>
<name>A0A7T9I252_9ARCH</name>
<dbReference type="Proteomes" id="UP000596004">
    <property type="component" value="Chromosome"/>
</dbReference>
<feature type="transmembrane region" description="Helical" evidence="1">
    <location>
        <begin position="30"/>
        <end position="52"/>
    </location>
</feature>
<dbReference type="InterPro" id="IPR010390">
    <property type="entry name" value="ABC-2_transporter-like"/>
</dbReference>
<protein>
    <submittedName>
        <fullName evidence="2">ABC-2 family transporter protein</fullName>
    </submittedName>
</protein>
<dbReference type="PANTHER" id="PTHR36833:SF1">
    <property type="entry name" value="INTEGRAL MEMBRANE TRANSPORT PROTEIN"/>
    <property type="match status" value="1"/>
</dbReference>
<accession>A0A7T9I252</accession>
<organism evidence="2">
    <name type="scientific">Candidatus Iainarchaeum sp</name>
    <dbReference type="NCBI Taxonomy" id="3101447"/>
    <lineage>
        <taxon>Archaea</taxon>
        <taxon>Candidatus Iainarchaeota</taxon>
        <taxon>Candidatus Iainarchaeia</taxon>
        <taxon>Candidatus Iainarchaeales</taxon>
        <taxon>Candidatus Iainarchaeaceae</taxon>
        <taxon>Candidatus Iainarchaeum</taxon>
    </lineage>
</organism>
<evidence type="ECO:0000256" key="1">
    <source>
        <dbReference type="SAM" id="Phobius"/>
    </source>
</evidence>
<feature type="transmembrane region" description="Helical" evidence="1">
    <location>
        <begin position="197"/>
        <end position="225"/>
    </location>
</feature>
<dbReference type="PANTHER" id="PTHR36833">
    <property type="entry name" value="SLR0610 PROTEIN-RELATED"/>
    <property type="match status" value="1"/>
</dbReference>
<feature type="transmembrane region" description="Helical" evidence="1">
    <location>
        <begin position="106"/>
        <end position="133"/>
    </location>
</feature>
<feature type="transmembrane region" description="Helical" evidence="1">
    <location>
        <begin position="145"/>
        <end position="176"/>
    </location>
</feature>
<keyword evidence="1" id="KW-1133">Transmembrane helix</keyword>